<dbReference type="GO" id="GO:0015297">
    <property type="term" value="F:antiporter activity"/>
    <property type="evidence" value="ECO:0007669"/>
    <property type="project" value="InterPro"/>
</dbReference>
<reference evidence="7 8" key="1">
    <citation type="submission" date="2024-04" db="EMBL/GenBank/DDBJ databases">
        <title>The reference genome of an endangered Asteraceae, Deinandra increscens subsp. villosa, native to the Central Coast of California.</title>
        <authorList>
            <person name="Guilliams M."/>
            <person name="Hasenstab-Lehman K."/>
            <person name="Meyer R."/>
            <person name="Mcevoy S."/>
        </authorList>
    </citation>
    <scope>NUCLEOTIDE SEQUENCE [LARGE SCALE GENOMIC DNA]</scope>
    <source>
        <tissue evidence="7">Leaf</tissue>
    </source>
</reference>
<feature type="transmembrane region" description="Helical" evidence="6">
    <location>
        <begin position="292"/>
        <end position="311"/>
    </location>
</feature>
<evidence type="ECO:0000256" key="6">
    <source>
        <dbReference type="RuleBase" id="RU004914"/>
    </source>
</evidence>
<dbReference type="GO" id="GO:1990961">
    <property type="term" value="P:xenobiotic detoxification by transmembrane export across the plasma membrane"/>
    <property type="evidence" value="ECO:0007669"/>
    <property type="project" value="InterPro"/>
</dbReference>
<proteinExistence type="inferred from homology"/>
<dbReference type="Proteomes" id="UP001408789">
    <property type="component" value="Unassembled WGS sequence"/>
</dbReference>
<evidence type="ECO:0000313" key="8">
    <source>
        <dbReference type="Proteomes" id="UP001408789"/>
    </source>
</evidence>
<feature type="transmembrane region" description="Helical" evidence="6">
    <location>
        <begin position="475"/>
        <end position="496"/>
    </location>
</feature>
<dbReference type="GO" id="GO:0042910">
    <property type="term" value="F:xenobiotic transmembrane transporter activity"/>
    <property type="evidence" value="ECO:0007669"/>
    <property type="project" value="InterPro"/>
</dbReference>
<dbReference type="InterPro" id="IPR045069">
    <property type="entry name" value="MATE_euk"/>
</dbReference>
<evidence type="ECO:0000256" key="4">
    <source>
        <dbReference type="ARBA" id="ARBA00022989"/>
    </source>
</evidence>
<dbReference type="GO" id="GO:0016020">
    <property type="term" value="C:membrane"/>
    <property type="evidence" value="ECO:0007669"/>
    <property type="project" value="UniProtKB-SubCell"/>
</dbReference>
<feature type="transmembrane region" description="Helical" evidence="6">
    <location>
        <begin position="112"/>
        <end position="135"/>
    </location>
</feature>
<feature type="transmembrane region" description="Helical" evidence="6">
    <location>
        <begin position="331"/>
        <end position="351"/>
    </location>
</feature>
<sequence length="522" mass="56615">MPVSLAEKKKSLAVLIALDDEFSFQNLLSPLIFISLSSKQNIENMGREDEEVPLLTKPQEEGEDGGVLEEVKKQAWLAGPLICVSLLQYSLQLVSIMFIGHLGELSLSGASMATSFATVTGFSLFMGMASALDTLCGQSYGAKQYHMLGIYMQRAMVILMVVAIPLAVIWVNTGSILKAAGQAPDIAAEAELYARFMLPSLFAYGLLQCLVRFLQTQNIVFPMMMSSGIASLIHVLVCWILVFKLELGSKGAALANSISYWNNVVLLALYVKFSPSCAKTWTGFSREAFHDILAFIKLAIPSAVMVCLEMWSFEMIVLLSGLLPNPKLETSVLSICLNTAGVMWMIPFGLSGAVSTRVSNELGARHPRTARLSVMVVVVVVMIIGTLVGSVLILCRNILGYAFSNEVEVVEYVATMMPILAASNFMDGLQCVLSGSVRGCGSQEIGAYINLGSYYLVGIPSAVLLAFVFHVGGKGLWFGIIIALTVQVILLLSLTIRTNWEAQVKKAGERVHESTLPVDILR</sequence>
<feature type="transmembrane region" description="Helical" evidence="6">
    <location>
        <begin position="251"/>
        <end position="271"/>
    </location>
</feature>
<comment type="subcellular location">
    <subcellularLocation>
        <location evidence="1">Membrane</location>
        <topology evidence="1">Multi-pass membrane protein</topology>
    </subcellularLocation>
</comment>
<evidence type="ECO:0000256" key="3">
    <source>
        <dbReference type="ARBA" id="ARBA00022692"/>
    </source>
</evidence>
<keyword evidence="3 6" id="KW-0812">Transmembrane</keyword>
<dbReference type="InterPro" id="IPR002528">
    <property type="entry name" value="MATE_fam"/>
</dbReference>
<comment type="caution">
    <text evidence="7">The sequence shown here is derived from an EMBL/GenBank/DDBJ whole genome shotgun (WGS) entry which is preliminary data.</text>
</comment>
<evidence type="ECO:0000256" key="5">
    <source>
        <dbReference type="ARBA" id="ARBA00023136"/>
    </source>
</evidence>
<feature type="transmembrane region" description="Helical" evidence="6">
    <location>
        <begin position="155"/>
        <end position="172"/>
    </location>
</feature>
<dbReference type="Pfam" id="PF01554">
    <property type="entry name" value="MatE"/>
    <property type="match status" value="2"/>
</dbReference>
<dbReference type="PANTHER" id="PTHR11206">
    <property type="entry name" value="MULTIDRUG RESISTANCE PROTEIN"/>
    <property type="match status" value="1"/>
</dbReference>
<dbReference type="AlphaFoldDB" id="A0AAP0H2M8"/>
<gene>
    <name evidence="7" type="ORF">SSX86_011396</name>
</gene>
<dbReference type="CDD" id="cd13132">
    <property type="entry name" value="MATE_eukaryotic"/>
    <property type="match status" value="1"/>
</dbReference>
<feature type="transmembrane region" description="Helical" evidence="6">
    <location>
        <begin position="413"/>
        <end position="433"/>
    </location>
</feature>
<feature type="transmembrane region" description="Helical" evidence="6">
    <location>
        <begin position="75"/>
        <end position="100"/>
    </location>
</feature>
<comment type="similarity">
    <text evidence="2 6">Belongs to the multi antimicrobial extrusion (MATE) (TC 2.A.66.1) family.</text>
</comment>
<keyword evidence="5 6" id="KW-0472">Membrane</keyword>
<keyword evidence="4 6" id="KW-1133">Transmembrane helix</keyword>
<name>A0AAP0H2M8_9ASTR</name>
<evidence type="ECO:0000256" key="2">
    <source>
        <dbReference type="ARBA" id="ARBA00010199"/>
    </source>
</evidence>
<evidence type="ECO:0000256" key="1">
    <source>
        <dbReference type="ARBA" id="ARBA00004141"/>
    </source>
</evidence>
<feature type="transmembrane region" description="Helical" evidence="6">
    <location>
        <begin position="372"/>
        <end position="393"/>
    </location>
</feature>
<accession>A0AAP0H2M8</accession>
<feature type="transmembrane region" description="Helical" evidence="6">
    <location>
        <begin position="445"/>
        <end position="469"/>
    </location>
</feature>
<protein>
    <recommendedName>
        <fullName evidence="6">Protein DETOXIFICATION</fullName>
    </recommendedName>
    <alternativeName>
        <fullName evidence="6">Multidrug and toxic compound extrusion protein</fullName>
    </alternativeName>
</protein>
<keyword evidence="8" id="KW-1185">Reference proteome</keyword>
<evidence type="ECO:0000313" key="7">
    <source>
        <dbReference type="EMBL" id="KAK9069492.1"/>
    </source>
</evidence>
<dbReference type="NCBIfam" id="TIGR00797">
    <property type="entry name" value="matE"/>
    <property type="match status" value="1"/>
</dbReference>
<dbReference type="EMBL" id="JBCNJP010000013">
    <property type="protein sequence ID" value="KAK9069492.1"/>
    <property type="molecule type" value="Genomic_DNA"/>
</dbReference>
<feature type="transmembrane region" description="Helical" evidence="6">
    <location>
        <begin position="192"/>
        <end position="211"/>
    </location>
</feature>
<organism evidence="7 8">
    <name type="scientific">Deinandra increscens subsp. villosa</name>
    <dbReference type="NCBI Taxonomy" id="3103831"/>
    <lineage>
        <taxon>Eukaryota</taxon>
        <taxon>Viridiplantae</taxon>
        <taxon>Streptophyta</taxon>
        <taxon>Embryophyta</taxon>
        <taxon>Tracheophyta</taxon>
        <taxon>Spermatophyta</taxon>
        <taxon>Magnoliopsida</taxon>
        <taxon>eudicotyledons</taxon>
        <taxon>Gunneridae</taxon>
        <taxon>Pentapetalae</taxon>
        <taxon>asterids</taxon>
        <taxon>campanulids</taxon>
        <taxon>Asterales</taxon>
        <taxon>Asteraceae</taxon>
        <taxon>Asteroideae</taxon>
        <taxon>Heliantheae alliance</taxon>
        <taxon>Madieae</taxon>
        <taxon>Madiinae</taxon>
        <taxon>Deinandra</taxon>
    </lineage>
</organism>
<feature type="transmembrane region" description="Helical" evidence="6">
    <location>
        <begin position="223"/>
        <end position="245"/>
    </location>
</feature>